<accession>A0A1D8KUZ1</accession>
<evidence type="ECO:0000256" key="1">
    <source>
        <dbReference type="SAM" id="MobiDB-lite"/>
    </source>
</evidence>
<gene>
    <name evidence="2" type="ORF">S420910_257</name>
</gene>
<sequence length="207" mass="23102">MAEATTKKTRTRKPSASKVTTTAKKKAPVSLELPRNPLMFEILDLVSKQRTKAKKIEALKKHECLTLKSLFIWNFDETVVSQLPEGDVPYGDPEDQLKYNGTLSENLADKSRQMYTDGNFSLGSADTNGRTTLRAQTRNFYHFVQGGNPGLSGMRRESMFINLLQSVHPLEAEIMVLVKDGLLSDSYSITQEVVAEAYPDITWGGRG</sequence>
<name>A0A1D8KUZ1_9CAUD</name>
<dbReference type="Proteomes" id="UP000226384">
    <property type="component" value="Segment"/>
</dbReference>
<organism evidence="2 3">
    <name type="scientific">Synechococcus phage S-CAM7</name>
    <dbReference type="NCBI Taxonomy" id="1883368"/>
    <lineage>
        <taxon>Viruses</taxon>
        <taxon>Duplodnaviria</taxon>
        <taxon>Heunggongvirae</taxon>
        <taxon>Uroviricota</taxon>
        <taxon>Caudoviricetes</taxon>
        <taxon>Pantevenvirales</taxon>
        <taxon>Kyanoviridae</taxon>
        <taxon>Mazuvirus</taxon>
        <taxon>Mazuvirus scam7</taxon>
    </lineage>
</organism>
<evidence type="ECO:0000313" key="3">
    <source>
        <dbReference type="Proteomes" id="UP000226384"/>
    </source>
</evidence>
<evidence type="ECO:0000313" key="2">
    <source>
        <dbReference type="EMBL" id="AOV62444.1"/>
    </source>
</evidence>
<reference evidence="2 3" key="1">
    <citation type="journal article" date="2016" name="Virology">
        <title>The genomic content and context of auxiliary metabolic genes in marine cyanomyoviruses.</title>
        <authorList>
            <person name="Crummett L.T."/>
            <person name="Puxty R.J."/>
            <person name="Weihe C."/>
            <person name="Marston M.F."/>
            <person name="Martiny J.B."/>
        </authorList>
    </citation>
    <scope>NUCLEOTIDE SEQUENCE [LARGE SCALE GENOMIC DNA]</scope>
    <source>
        <strain evidence="2">0910SB42</strain>
    </source>
</reference>
<feature type="region of interest" description="Disordered" evidence="1">
    <location>
        <begin position="1"/>
        <end position="27"/>
    </location>
</feature>
<dbReference type="Pfam" id="PF20025">
    <property type="entry name" value="DUF6433"/>
    <property type="match status" value="2"/>
</dbReference>
<dbReference type="EMBL" id="KU686213">
    <property type="protein sequence ID" value="AOV62444.1"/>
    <property type="molecule type" value="Genomic_DNA"/>
</dbReference>
<proteinExistence type="predicted"/>
<dbReference type="InterPro" id="IPR045491">
    <property type="entry name" value="DUF6433"/>
</dbReference>
<protein>
    <submittedName>
        <fullName evidence="2">Uncharacterized protein</fullName>
    </submittedName>
</protein>